<evidence type="ECO:0000256" key="3">
    <source>
        <dbReference type="ARBA" id="ARBA00022692"/>
    </source>
</evidence>
<dbReference type="PANTHER" id="PTHR30572:SF4">
    <property type="entry name" value="ABC TRANSPORTER PERMEASE YTRF"/>
    <property type="match status" value="1"/>
</dbReference>
<protein>
    <recommendedName>
        <fullName evidence="8">ABC3 transporter permease C-terminal domain-containing protein</fullName>
    </recommendedName>
</protein>
<dbReference type="GO" id="GO:0005886">
    <property type="term" value="C:plasma membrane"/>
    <property type="evidence" value="ECO:0007669"/>
    <property type="project" value="UniProtKB-SubCell"/>
</dbReference>
<reference evidence="9" key="1">
    <citation type="submission" date="2018-05" db="EMBL/GenBank/DDBJ databases">
        <authorList>
            <person name="Lanie J.A."/>
            <person name="Ng W.-L."/>
            <person name="Kazmierczak K.M."/>
            <person name="Andrzejewski T.M."/>
            <person name="Davidsen T.M."/>
            <person name="Wayne K.J."/>
            <person name="Tettelin H."/>
            <person name="Glass J.I."/>
            <person name="Rusch D."/>
            <person name="Podicherti R."/>
            <person name="Tsui H.-C.T."/>
            <person name="Winkler M.E."/>
        </authorList>
    </citation>
    <scope>NUCLEOTIDE SEQUENCE</scope>
</reference>
<evidence type="ECO:0000259" key="8">
    <source>
        <dbReference type="Pfam" id="PF02687"/>
    </source>
</evidence>
<feature type="transmembrane region" description="Helical" evidence="7">
    <location>
        <begin position="251"/>
        <end position="274"/>
    </location>
</feature>
<evidence type="ECO:0000256" key="4">
    <source>
        <dbReference type="ARBA" id="ARBA00022989"/>
    </source>
</evidence>
<evidence type="ECO:0000256" key="5">
    <source>
        <dbReference type="ARBA" id="ARBA00023136"/>
    </source>
</evidence>
<feature type="domain" description="ABC3 transporter permease C-terminal" evidence="8">
    <location>
        <begin position="252"/>
        <end position="383"/>
    </location>
</feature>
<dbReference type="GO" id="GO:0022857">
    <property type="term" value="F:transmembrane transporter activity"/>
    <property type="evidence" value="ECO:0007669"/>
    <property type="project" value="TreeGrafter"/>
</dbReference>
<gene>
    <name evidence="9" type="ORF">METZ01_LOCUS91893</name>
</gene>
<name>A0A381VF97_9ZZZZ</name>
<comment type="subcellular location">
    <subcellularLocation>
        <location evidence="1">Cell membrane</location>
        <topology evidence="1">Multi-pass membrane protein</topology>
    </subcellularLocation>
</comment>
<keyword evidence="4 7" id="KW-1133">Transmembrane helix</keyword>
<keyword evidence="5 7" id="KW-0472">Membrane</keyword>
<feature type="transmembrane region" description="Helical" evidence="7">
    <location>
        <begin position="18"/>
        <end position="38"/>
    </location>
</feature>
<accession>A0A381VF97</accession>
<sequence length="393" mass="43697">MLFKIAIKNLLGAKLRTWLNVFVTSLSFFMIILFSAMYDGMREHAKQVTIDTEIAGGSYWHPKYDPLDPMTFEDAHAVPPSAIKGLVNQEKAFPVLVSQASIYPNGRIMPVIMKGIIPEQNIVNMPTQMLAGHEEVTIPVMIGRGMAKDAKLEVGDAFTIRWLDANRTYDADEGTVVHIMDTENFKLDMGHIWVPLDKAQEMLDMKKEATYVTYAEGLSIVENKGDWIPRDVTYLIRDMEALIEADEPNAAMFYIILLCFAGMGIFNAQVLSIFRRGKEIGTLMALGMTRARVVGLFTLEGGLNALLAAIMTVILFGPLLWYFGANGIWLGIDYSDGSMGLIVEKYLIPVYSVGLVVTTTIVVSIIVLIVSYLPSRRIARMKPTDALRGKVTV</sequence>
<evidence type="ECO:0000256" key="7">
    <source>
        <dbReference type="SAM" id="Phobius"/>
    </source>
</evidence>
<keyword evidence="3 7" id="KW-0812">Transmembrane</keyword>
<dbReference type="Pfam" id="PF02687">
    <property type="entry name" value="FtsX"/>
    <property type="match status" value="1"/>
</dbReference>
<feature type="transmembrane region" description="Helical" evidence="7">
    <location>
        <begin position="350"/>
        <end position="373"/>
    </location>
</feature>
<dbReference type="PANTHER" id="PTHR30572">
    <property type="entry name" value="MEMBRANE COMPONENT OF TRANSPORTER-RELATED"/>
    <property type="match status" value="1"/>
</dbReference>
<dbReference type="InterPro" id="IPR050250">
    <property type="entry name" value="Macrolide_Exporter_MacB"/>
</dbReference>
<evidence type="ECO:0000256" key="1">
    <source>
        <dbReference type="ARBA" id="ARBA00004651"/>
    </source>
</evidence>
<evidence type="ECO:0000256" key="6">
    <source>
        <dbReference type="ARBA" id="ARBA00038076"/>
    </source>
</evidence>
<proteinExistence type="inferred from homology"/>
<keyword evidence="2" id="KW-1003">Cell membrane</keyword>
<organism evidence="9">
    <name type="scientific">marine metagenome</name>
    <dbReference type="NCBI Taxonomy" id="408172"/>
    <lineage>
        <taxon>unclassified sequences</taxon>
        <taxon>metagenomes</taxon>
        <taxon>ecological metagenomes</taxon>
    </lineage>
</organism>
<comment type="similarity">
    <text evidence="6">Belongs to the ABC-4 integral membrane protein family.</text>
</comment>
<dbReference type="EMBL" id="UINC01008681">
    <property type="protein sequence ID" value="SVA39039.1"/>
    <property type="molecule type" value="Genomic_DNA"/>
</dbReference>
<evidence type="ECO:0000256" key="2">
    <source>
        <dbReference type="ARBA" id="ARBA00022475"/>
    </source>
</evidence>
<evidence type="ECO:0000313" key="9">
    <source>
        <dbReference type="EMBL" id="SVA39039.1"/>
    </source>
</evidence>
<dbReference type="InterPro" id="IPR003838">
    <property type="entry name" value="ABC3_permease_C"/>
</dbReference>
<dbReference type="AlphaFoldDB" id="A0A381VF97"/>